<sequence length="1139" mass="125543">MNDDILNKAHGQDGGGDEGDDHSVASTSSSLSSDAGILAYLSPKNKKGIFDGVNFDDDDDVVGVEEVGGKKKMEKEKEEGNDRKDNMTEINSDDGDADGSRNRQEQKTGRESLLGCSSPSSNVNDDEKNDEKTSHAKLEEGGAILPSQASRSVAAASALIPLFVAPSSSKEHVKIRNALEEALFYHFPADDFCVGSPGSDASSSPSSSGASEDVSVRATSLVRSILEGEYESILRDSDVGRTLVSPYDLHGCGRRDGGGGGLQTALCRSVQRYVLSGCVEETEYRAVECLAFAVACLNLFYQWNYTGPIGDDDDPWMAALEKYMHATWWPKEDGGDGDSGTGHFVISNALAVDGELPSPVARGIGLLFVARCVLRTLTYGALPPCEDDHGETSKSCLWTVPYHVEGDDDDGNKDGELTLRSVLPTVCLWNARASLAHQRLLGTLPPSAVLWEDVSGSYYRILSKWEKKKKGAVAARLRLEYGLAQYHFDRKGMGREDYQTAAEAIGLEVMVTGRMGKRTKFQQESKAQMVVLASRKEGTDIDYKNVNINDDEDHNNEPNNTKEQDSVCIDHAEDTILHEHVALDDPSDPSTTCILPILDRTVLLALCLDVKARSPVSPDNPLSFGEMSAYLSRVVAMSSSAQCWTVFSTALLERAWIESDGVHTRERSLLQLQALVDQHTTKLTLTQSTKESAGGDGSAKVEDRVRHLHLIVYPPRWELRSDFATRLAKVGMVTSAAEIYAGLEDWDNAVDCYTRAGRVEQAEKLIRERLQEKETARMYTALGDITGKIEYYHKAIEISGGKFARAHEALGRKHFAENRLLEAADSLHAAVKVRPLTPSVWFLLGTIAMRLERWQVALEAFSEVVQQEPEMGDAWANVAAVHMRNRDPERAYPCLAESLRRNRNVWRVWQGKLYTCIDLGKYDEAMQSTHELMNLAAKTGVSKGATGEVEKVERYEVEEKCIRAIVRGVLDGADVAAAIAGEGPSRDQIAAADSATRSVQRLDALLSEIQRNAKLADDGKGAWIWDVRATFSARIGRTDLILDNLMVEYRAILNVRGWETDEIQRAKVCRVVGQIVNLQCADGMYKASWTKAKYMVRSVANRIRSKYISAEGKIPQDLMDMDLKLCEVEEGIERKFNVN</sequence>
<reference evidence="5" key="1">
    <citation type="submission" date="2021-01" db="EMBL/GenBank/DDBJ databases">
        <authorList>
            <person name="Corre E."/>
            <person name="Pelletier E."/>
            <person name="Niang G."/>
            <person name="Scheremetjew M."/>
            <person name="Finn R."/>
            <person name="Kale V."/>
            <person name="Holt S."/>
            <person name="Cochrane G."/>
            <person name="Meng A."/>
            <person name="Brown T."/>
            <person name="Cohen L."/>
        </authorList>
    </citation>
    <scope>NUCLEOTIDE SEQUENCE</scope>
    <source>
        <strain evidence="5">308</strain>
    </source>
</reference>
<feature type="compositionally biased region" description="Basic and acidic residues" evidence="4">
    <location>
        <begin position="67"/>
        <end position="87"/>
    </location>
</feature>
<dbReference type="PROSITE" id="PS50005">
    <property type="entry name" value="TPR"/>
    <property type="match status" value="1"/>
</dbReference>
<dbReference type="SUPFAM" id="SSF48452">
    <property type="entry name" value="TPR-like"/>
    <property type="match status" value="1"/>
</dbReference>
<name>A0A7S1B592_9STRA</name>
<dbReference type="Gene3D" id="1.25.40.10">
    <property type="entry name" value="Tetratricopeptide repeat domain"/>
    <property type="match status" value="1"/>
</dbReference>
<organism evidence="5">
    <name type="scientific">Corethron hystrix</name>
    <dbReference type="NCBI Taxonomy" id="216773"/>
    <lineage>
        <taxon>Eukaryota</taxon>
        <taxon>Sar</taxon>
        <taxon>Stramenopiles</taxon>
        <taxon>Ochrophyta</taxon>
        <taxon>Bacillariophyta</taxon>
        <taxon>Coscinodiscophyceae</taxon>
        <taxon>Corethrophycidae</taxon>
        <taxon>Corethrales</taxon>
        <taxon>Corethraceae</taxon>
        <taxon>Corethron</taxon>
    </lineage>
</organism>
<feature type="repeat" description="TPR" evidence="3">
    <location>
        <begin position="838"/>
        <end position="871"/>
    </location>
</feature>
<dbReference type="EMBL" id="HBFR01003194">
    <property type="protein sequence ID" value="CAD8875016.1"/>
    <property type="molecule type" value="Transcribed_RNA"/>
</dbReference>
<keyword evidence="2 3" id="KW-0802">TPR repeat</keyword>
<protein>
    <submittedName>
        <fullName evidence="5">Uncharacterized protein</fullName>
    </submittedName>
</protein>
<dbReference type="Pfam" id="PF13432">
    <property type="entry name" value="TPR_16"/>
    <property type="match status" value="1"/>
</dbReference>
<feature type="region of interest" description="Disordered" evidence="4">
    <location>
        <begin position="1"/>
        <end position="34"/>
    </location>
</feature>
<evidence type="ECO:0000256" key="4">
    <source>
        <dbReference type="SAM" id="MobiDB-lite"/>
    </source>
</evidence>
<proteinExistence type="predicted"/>
<keyword evidence="1" id="KW-0677">Repeat</keyword>
<evidence type="ECO:0000256" key="3">
    <source>
        <dbReference type="PROSITE-ProRule" id="PRU00339"/>
    </source>
</evidence>
<feature type="compositionally biased region" description="Basic and acidic residues" evidence="4">
    <location>
        <begin position="98"/>
        <end position="110"/>
    </location>
</feature>
<dbReference type="AlphaFoldDB" id="A0A7S1B592"/>
<dbReference type="InterPro" id="IPR044244">
    <property type="entry name" value="TTC27/Emw1"/>
</dbReference>
<dbReference type="InterPro" id="IPR011990">
    <property type="entry name" value="TPR-like_helical_dom_sf"/>
</dbReference>
<evidence type="ECO:0000313" key="5">
    <source>
        <dbReference type="EMBL" id="CAD8875016.1"/>
    </source>
</evidence>
<dbReference type="SMART" id="SM00028">
    <property type="entry name" value="TPR"/>
    <property type="match status" value="5"/>
</dbReference>
<dbReference type="PANTHER" id="PTHR16193:SF0">
    <property type="entry name" value="TETRATRICOPEPTIDE REPEAT PROTEIN 27"/>
    <property type="match status" value="1"/>
</dbReference>
<accession>A0A7S1B592</accession>
<feature type="compositionally biased region" description="Basic and acidic residues" evidence="4">
    <location>
        <begin position="125"/>
        <end position="140"/>
    </location>
</feature>
<feature type="compositionally biased region" description="Acidic residues" evidence="4">
    <location>
        <begin position="54"/>
        <end position="63"/>
    </location>
</feature>
<dbReference type="PANTHER" id="PTHR16193">
    <property type="entry name" value="TETRATRICOPEPTIDE REPEAT PROTEIN 27"/>
    <property type="match status" value="1"/>
</dbReference>
<feature type="compositionally biased region" description="Low complexity" evidence="4">
    <location>
        <begin position="24"/>
        <end position="33"/>
    </location>
</feature>
<gene>
    <name evidence="5" type="ORF">CHYS00102_LOCUS2191</name>
</gene>
<feature type="compositionally biased region" description="Basic and acidic residues" evidence="4">
    <location>
        <begin position="1"/>
        <end position="11"/>
    </location>
</feature>
<feature type="region of interest" description="Disordered" evidence="4">
    <location>
        <begin position="48"/>
        <end position="143"/>
    </location>
</feature>
<evidence type="ECO:0000256" key="2">
    <source>
        <dbReference type="ARBA" id="ARBA00022803"/>
    </source>
</evidence>
<dbReference type="InterPro" id="IPR019734">
    <property type="entry name" value="TPR_rpt"/>
</dbReference>
<evidence type="ECO:0000256" key="1">
    <source>
        <dbReference type="ARBA" id="ARBA00022737"/>
    </source>
</evidence>